<dbReference type="eggNOG" id="COG0334">
    <property type="taxonomic scope" value="Bacteria"/>
</dbReference>
<dbReference type="SUPFAM" id="SSF53223">
    <property type="entry name" value="Aminoacid dehydrogenase-like, N-terminal domain"/>
    <property type="match status" value="1"/>
</dbReference>
<reference evidence="10" key="1">
    <citation type="submission" date="2012-06" db="EMBL/GenBank/DDBJ databases">
        <title>The complete genome of Flexibacter litoralis DSM 6794.</title>
        <authorList>
            <person name="Lucas S."/>
            <person name="Copeland A."/>
            <person name="Lapidus A."/>
            <person name="Glavina del Rio T."/>
            <person name="Dalin E."/>
            <person name="Tice H."/>
            <person name="Bruce D."/>
            <person name="Goodwin L."/>
            <person name="Pitluck S."/>
            <person name="Peters L."/>
            <person name="Ovchinnikova G."/>
            <person name="Lu M."/>
            <person name="Kyrpides N."/>
            <person name="Mavromatis K."/>
            <person name="Ivanova N."/>
            <person name="Brettin T."/>
            <person name="Detter J.C."/>
            <person name="Han C."/>
            <person name="Larimer F."/>
            <person name="Land M."/>
            <person name="Hauser L."/>
            <person name="Markowitz V."/>
            <person name="Cheng J.-F."/>
            <person name="Hugenholtz P."/>
            <person name="Woyke T."/>
            <person name="Wu D."/>
            <person name="Spring S."/>
            <person name="Lang E."/>
            <person name="Kopitz M."/>
            <person name="Brambilla E."/>
            <person name="Klenk H.-P."/>
            <person name="Eisen J.A."/>
        </authorList>
    </citation>
    <scope>NUCLEOTIDE SEQUENCE [LARGE SCALE GENOMIC DNA]</scope>
    <source>
        <strain evidence="10">ATCC 23117 / DSM 6794 / NBRC 15988 / NCIMB 1366 / Sio-4</strain>
    </source>
</reference>
<dbReference type="Proteomes" id="UP000006054">
    <property type="component" value="Chromosome"/>
</dbReference>
<keyword evidence="5" id="KW-0520">NAD</keyword>
<evidence type="ECO:0000313" key="10">
    <source>
        <dbReference type="Proteomes" id="UP000006054"/>
    </source>
</evidence>
<organism evidence="9 10">
    <name type="scientific">Bernardetia litoralis (strain ATCC 23117 / DSM 6794 / NBRC 15988 / NCIMB 1366 / Fx l1 / Sio-4)</name>
    <name type="common">Flexibacter litoralis</name>
    <dbReference type="NCBI Taxonomy" id="880071"/>
    <lineage>
        <taxon>Bacteria</taxon>
        <taxon>Pseudomonadati</taxon>
        <taxon>Bacteroidota</taxon>
        <taxon>Cytophagia</taxon>
        <taxon>Cytophagales</taxon>
        <taxon>Bernardetiaceae</taxon>
        <taxon>Bernardetia</taxon>
    </lineage>
</organism>
<evidence type="ECO:0000256" key="1">
    <source>
        <dbReference type="ARBA" id="ARBA00006382"/>
    </source>
</evidence>
<dbReference type="SMART" id="SM00839">
    <property type="entry name" value="ELFV_dehydrog"/>
    <property type="match status" value="1"/>
</dbReference>
<dbReference type="PIRSF" id="PIRSF000185">
    <property type="entry name" value="Glu_DH"/>
    <property type="match status" value="1"/>
</dbReference>
<dbReference type="RefSeq" id="WP_014797582.1">
    <property type="nucleotide sequence ID" value="NC_018018.1"/>
</dbReference>
<keyword evidence="2 3" id="KW-0560">Oxidoreductase</keyword>
<dbReference type="Pfam" id="PF00208">
    <property type="entry name" value="ELFV_dehydrog"/>
    <property type="match status" value="1"/>
</dbReference>
<feature type="domain" description="Glutamate/phenylalanine/leucine/valine/L-tryptophan dehydrogenase C-terminal" evidence="8">
    <location>
        <begin position="190"/>
        <end position="471"/>
    </location>
</feature>
<feature type="binding site" evidence="5">
    <location>
        <position position="236"/>
    </location>
    <ligand>
        <name>NAD(+)</name>
        <dbReference type="ChEBI" id="CHEBI:57540"/>
    </ligand>
</feature>
<evidence type="ECO:0000259" key="8">
    <source>
        <dbReference type="SMART" id="SM00839"/>
    </source>
</evidence>
<evidence type="ECO:0000256" key="6">
    <source>
        <dbReference type="PIRSR" id="PIRSR000185-3"/>
    </source>
</evidence>
<keyword evidence="10" id="KW-1185">Reference proteome</keyword>
<dbReference type="PATRIC" id="fig|880071.3.peg.1701"/>
<gene>
    <name evidence="9" type="ordered locus">Fleli_1727</name>
</gene>
<dbReference type="InterPro" id="IPR033524">
    <property type="entry name" value="Glu/Leu/Phe/Val_DH_AS"/>
</dbReference>
<dbReference type="InterPro" id="IPR033922">
    <property type="entry name" value="NAD_bind_Glu_DH"/>
</dbReference>
<dbReference type="PRINTS" id="PR00082">
    <property type="entry name" value="GLFDHDRGNASE"/>
</dbReference>
<evidence type="ECO:0000256" key="2">
    <source>
        <dbReference type="ARBA" id="ARBA00023002"/>
    </source>
</evidence>
<sequence>MAEINNEESKFYKDVLASLHSAAALTKHPKGLLEQIIVPNSVYKMNFPLRLENDDYEVIQAWRVQHSHHKLPVKGGIRFAESVNADEVKALATLMSFKCALVNVPFGGAKGGVKINPRKYTARQLETITRRYTTELVKKEMIGPSIDVPAPDYGTGAREMAWIADTYSLLRPGINALGCVTGKPLSMHGIRGRTEATGRGVIFGIREAMTITEDMKKIGLTAGLAGKTVIVQGFGNVGYHAALYAQEEGAIVVGIAEYEGGIYNKDGFDVPDLLRHRKETGSLMGYPGAQEIKQSKEVMEFECDVLIPAALENQITEENAPRIKAKVIGEGANGPITREAEAILLAKGKMILPDFYLNAGGVTVSYLEWLKNLSRVSFGKITKRYDQMENTRIVQAIEAATGKGVGDDLRKMIMRGADERDLVNSALEETMITSYHQVRETLVNYKDVKSLRDAALITSIDKIAIAYMESGIFP</sequence>
<dbReference type="HOGENOM" id="CLU_025763_1_0_10"/>
<dbReference type="InterPro" id="IPR014362">
    <property type="entry name" value="Glu_DH"/>
</dbReference>
<evidence type="ECO:0000256" key="5">
    <source>
        <dbReference type="PIRSR" id="PIRSR000185-2"/>
    </source>
</evidence>
<dbReference type="AlphaFoldDB" id="I4AJJ2"/>
<dbReference type="GO" id="GO:0000166">
    <property type="term" value="F:nucleotide binding"/>
    <property type="evidence" value="ECO:0007669"/>
    <property type="project" value="UniProtKB-KW"/>
</dbReference>
<dbReference type="Gene3D" id="3.40.50.720">
    <property type="entry name" value="NAD(P)-binding Rossmann-like Domain"/>
    <property type="match status" value="1"/>
</dbReference>
<dbReference type="InterPro" id="IPR036291">
    <property type="entry name" value="NAD(P)-bd_dom_sf"/>
</dbReference>
<comment type="similarity">
    <text evidence="1 3 7">Belongs to the Glu/Leu/Phe/Val dehydrogenases family.</text>
</comment>
<dbReference type="InterPro" id="IPR006097">
    <property type="entry name" value="Glu/Leu/Phe/Val/Trp_DH_dimer"/>
</dbReference>
<dbReference type="Pfam" id="PF02812">
    <property type="entry name" value="ELFV_dehydrog_N"/>
    <property type="match status" value="1"/>
</dbReference>
<dbReference type="SUPFAM" id="SSF51735">
    <property type="entry name" value="NAD(P)-binding Rossmann-fold domains"/>
    <property type="match status" value="1"/>
</dbReference>
<evidence type="ECO:0000256" key="7">
    <source>
        <dbReference type="RuleBase" id="RU004417"/>
    </source>
</evidence>
<dbReference type="GO" id="GO:0006538">
    <property type="term" value="P:L-glutamate catabolic process"/>
    <property type="evidence" value="ECO:0007669"/>
    <property type="project" value="TreeGrafter"/>
</dbReference>
<feature type="binding site" evidence="5">
    <location>
        <position position="197"/>
    </location>
    <ligand>
        <name>NAD(+)</name>
        <dbReference type="ChEBI" id="CHEBI:57540"/>
    </ligand>
</feature>
<feature type="binding site" evidence="5">
    <location>
        <position position="98"/>
    </location>
    <ligand>
        <name>substrate</name>
    </ligand>
</feature>
<dbReference type="EMBL" id="CP003345">
    <property type="protein sequence ID" value="AFM04127.1"/>
    <property type="molecule type" value="Genomic_DNA"/>
</dbReference>
<dbReference type="PROSITE" id="PS00074">
    <property type="entry name" value="GLFV_DEHYDROGENASE"/>
    <property type="match status" value="1"/>
</dbReference>
<dbReference type="PANTHER" id="PTHR11606:SF13">
    <property type="entry name" value="GLUTAMATE DEHYDROGENASE 1, MITOCHONDRIAL"/>
    <property type="match status" value="1"/>
</dbReference>
<evidence type="ECO:0000256" key="3">
    <source>
        <dbReference type="PIRNR" id="PIRNR000185"/>
    </source>
</evidence>
<evidence type="ECO:0000313" key="9">
    <source>
        <dbReference type="EMBL" id="AFM04127.1"/>
    </source>
</evidence>
<keyword evidence="5" id="KW-0547">Nucleotide-binding</keyword>
<dbReference type="InterPro" id="IPR006095">
    <property type="entry name" value="Glu/Leu/Phe/Val/Trp_DH"/>
</dbReference>
<dbReference type="CDD" id="cd01076">
    <property type="entry name" value="NAD_bind_1_Glu_DH"/>
    <property type="match status" value="1"/>
</dbReference>
<dbReference type="GO" id="GO:0004352">
    <property type="term" value="F:glutamate dehydrogenase (NAD+) activity"/>
    <property type="evidence" value="ECO:0007669"/>
    <property type="project" value="TreeGrafter"/>
</dbReference>
<dbReference type="KEGG" id="fli:Fleli_1727"/>
<accession>I4AJJ2</accession>
<dbReference type="InterPro" id="IPR046346">
    <property type="entry name" value="Aminoacid_DH-like_N_sf"/>
</dbReference>
<name>I4AJJ2_BERLS</name>
<dbReference type="PANTHER" id="PTHR11606">
    <property type="entry name" value="GLUTAMATE DEHYDROGENASE"/>
    <property type="match status" value="1"/>
</dbReference>
<evidence type="ECO:0000256" key="4">
    <source>
        <dbReference type="PIRSR" id="PIRSR000185-1"/>
    </source>
</evidence>
<feature type="binding site" evidence="5">
    <location>
        <position position="74"/>
    </location>
    <ligand>
        <name>substrate</name>
    </ligand>
</feature>
<dbReference type="STRING" id="880071.Fleli_1727"/>
<dbReference type="FunFam" id="3.40.50.720:FF:000100">
    <property type="entry name" value="Glutamate dehydrogenase 1, mitochondrial"/>
    <property type="match status" value="1"/>
</dbReference>
<dbReference type="Gene3D" id="3.40.50.10860">
    <property type="entry name" value="Leucine Dehydrogenase, chain A, domain 1"/>
    <property type="match status" value="1"/>
</dbReference>
<feature type="binding site" evidence="5">
    <location>
        <position position="365"/>
    </location>
    <ligand>
        <name>substrate</name>
    </ligand>
</feature>
<dbReference type="InterPro" id="IPR006096">
    <property type="entry name" value="Glu/Leu/Phe/Val/Trp_DH_C"/>
</dbReference>
<protein>
    <recommendedName>
        <fullName evidence="3">Glutamate dehydrogenase</fullName>
    </recommendedName>
</protein>
<proteinExistence type="inferred from homology"/>
<feature type="site" description="Important for catalysis" evidence="6">
    <location>
        <position position="152"/>
    </location>
</feature>
<dbReference type="OrthoDB" id="9803297at2"/>
<feature type="active site" description="Proton donor" evidence="4">
    <location>
        <position position="110"/>
    </location>
</feature>